<keyword evidence="9" id="KW-1185">Reference proteome</keyword>
<dbReference type="EMBL" id="JADCNL010000008">
    <property type="protein sequence ID" value="KAG0470888.1"/>
    <property type="molecule type" value="Genomic_DNA"/>
</dbReference>
<dbReference type="GO" id="GO:0046982">
    <property type="term" value="F:protein heterodimerization activity"/>
    <property type="evidence" value="ECO:0007669"/>
    <property type="project" value="InterPro"/>
</dbReference>
<dbReference type="InterPro" id="IPR009072">
    <property type="entry name" value="Histone-fold"/>
</dbReference>
<protein>
    <recommendedName>
        <fullName evidence="7">Transcription factor CBF/NF-Y/archaeal histone domain-containing protein</fullName>
    </recommendedName>
</protein>
<dbReference type="GO" id="GO:0000978">
    <property type="term" value="F:RNA polymerase II cis-regulatory region sequence-specific DNA binding"/>
    <property type="evidence" value="ECO:0007669"/>
    <property type="project" value="TreeGrafter"/>
</dbReference>
<keyword evidence="4" id="KW-0804">Transcription</keyword>
<comment type="subcellular location">
    <subcellularLocation>
        <location evidence="1">Nucleus</location>
    </subcellularLocation>
</comment>
<evidence type="ECO:0000256" key="6">
    <source>
        <dbReference type="ARBA" id="ARBA00038129"/>
    </source>
</evidence>
<reference evidence="8 9" key="1">
    <citation type="journal article" date="2020" name="Nat. Food">
        <title>A phased Vanilla planifolia genome enables genetic improvement of flavour and production.</title>
        <authorList>
            <person name="Hasing T."/>
            <person name="Tang H."/>
            <person name="Brym M."/>
            <person name="Khazi F."/>
            <person name="Huang T."/>
            <person name="Chambers A.H."/>
        </authorList>
    </citation>
    <scope>NUCLEOTIDE SEQUENCE [LARGE SCALE GENOMIC DNA]</scope>
    <source>
        <tissue evidence="8">Leaf</tissue>
    </source>
</reference>
<dbReference type="CDD" id="cd22908">
    <property type="entry name" value="HFD_NFYC-like"/>
    <property type="match status" value="1"/>
</dbReference>
<dbReference type="PANTHER" id="PTHR10252">
    <property type="entry name" value="HISTONE-LIKE TRANSCRIPTION FACTOR CCAAT-RELATED"/>
    <property type="match status" value="1"/>
</dbReference>
<dbReference type="Proteomes" id="UP000636800">
    <property type="component" value="Unassembled WGS sequence"/>
</dbReference>
<dbReference type="PANTHER" id="PTHR10252:SF106">
    <property type="entry name" value="NUCLEAR TRANSCRIPTION FACTOR Y SUBUNIT C-3-RELATED"/>
    <property type="match status" value="1"/>
</dbReference>
<organism evidence="8 9">
    <name type="scientific">Vanilla planifolia</name>
    <name type="common">Vanilla</name>
    <dbReference type="NCBI Taxonomy" id="51239"/>
    <lineage>
        <taxon>Eukaryota</taxon>
        <taxon>Viridiplantae</taxon>
        <taxon>Streptophyta</taxon>
        <taxon>Embryophyta</taxon>
        <taxon>Tracheophyta</taxon>
        <taxon>Spermatophyta</taxon>
        <taxon>Magnoliopsida</taxon>
        <taxon>Liliopsida</taxon>
        <taxon>Asparagales</taxon>
        <taxon>Orchidaceae</taxon>
        <taxon>Vanilloideae</taxon>
        <taxon>Vanilleae</taxon>
        <taxon>Vanilla</taxon>
    </lineage>
</organism>
<dbReference type="Pfam" id="PF00808">
    <property type="entry name" value="CBFD_NFYB_HMF"/>
    <property type="match status" value="1"/>
</dbReference>
<dbReference type="InterPro" id="IPR050568">
    <property type="entry name" value="Transcr_DNA_Rep_Reg"/>
</dbReference>
<gene>
    <name evidence="8" type="ORF">HPP92_017588</name>
</gene>
<dbReference type="FunFam" id="1.10.20.10:FF:000006">
    <property type="entry name" value="Nuclear transcription factor Y subunit gamma"/>
    <property type="match status" value="1"/>
</dbReference>
<evidence type="ECO:0000313" key="8">
    <source>
        <dbReference type="EMBL" id="KAG0470888.1"/>
    </source>
</evidence>
<comment type="caution">
    <text evidence="8">The sequence shown here is derived from an EMBL/GenBank/DDBJ whole genome shotgun (WGS) entry which is preliminary data.</text>
</comment>
<comment type="similarity">
    <text evidence="6">Belongs to the NFYC/HAP5 subunit family.</text>
</comment>
<evidence type="ECO:0000259" key="7">
    <source>
        <dbReference type="Pfam" id="PF00808"/>
    </source>
</evidence>
<feature type="domain" description="Transcription factor CBF/NF-Y/archaeal histone" evidence="7">
    <location>
        <begin position="97"/>
        <end position="160"/>
    </location>
</feature>
<accession>A0A835UR62</accession>
<keyword evidence="2" id="KW-0805">Transcription regulation</keyword>
<evidence type="ECO:0000256" key="1">
    <source>
        <dbReference type="ARBA" id="ARBA00004123"/>
    </source>
</evidence>
<evidence type="ECO:0000256" key="2">
    <source>
        <dbReference type="ARBA" id="ARBA00023015"/>
    </source>
</evidence>
<keyword evidence="3" id="KW-0238">DNA-binding</keyword>
<dbReference type="SUPFAM" id="SSF47113">
    <property type="entry name" value="Histone-fold"/>
    <property type="match status" value="1"/>
</dbReference>
<keyword evidence="5" id="KW-0539">Nucleus</keyword>
<sequence>MEDSTDEAGRSQQSVMDAIQLPLIPGPHQTNQTMGNSSSLLPNGITPQFTPHFNPHQLHHHQHAPRQHMQRPDQQLQLFWANQLQEIRATTDFKNHNLPLARIKKIMKADEDVKMIAAEAPVLFSRACEMFILELTYRSWDQAEHSKRRTLQKSDIAAAIAKNQIFDFLVDIVPMAEVKETGELSIPGGEELSETIPYYYDPSRFGSMMMDVRNTEMESQGLTYIQPSREDCIPQQMQEQKHAT</sequence>
<dbReference type="GO" id="GO:0005634">
    <property type="term" value="C:nucleus"/>
    <property type="evidence" value="ECO:0007669"/>
    <property type="project" value="UniProtKB-SubCell"/>
</dbReference>
<evidence type="ECO:0000256" key="4">
    <source>
        <dbReference type="ARBA" id="ARBA00023163"/>
    </source>
</evidence>
<dbReference type="InterPro" id="IPR003958">
    <property type="entry name" value="CBFA_NFYB_domain"/>
</dbReference>
<dbReference type="AlphaFoldDB" id="A0A835UR62"/>
<dbReference type="Gene3D" id="1.10.20.10">
    <property type="entry name" value="Histone, subunit A"/>
    <property type="match status" value="1"/>
</dbReference>
<proteinExistence type="inferred from homology"/>
<evidence type="ECO:0000256" key="3">
    <source>
        <dbReference type="ARBA" id="ARBA00023125"/>
    </source>
</evidence>
<dbReference type="GO" id="GO:0000981">
    <property type="term" value="F:DNA-binding transcription factor activity, RNA polymerase II-specific"/>
    <property type="evidence" value="ECO:0007669"/>
    <property type="project" value="TreeGrafter"/>
</dbReference>
<name>A0A835UR62_VANPL</name>
<evidence type="ECO:0000256" key="5">
    <source>
        <dbReference type="ARBA" id="ARBA00023242"/>
    </source>
</evidence>
<evidence type="ECO:0000313" key="9">
    <source>
        <dbReference type="Proteomes" id="UP000636800"/>
    </source>
</evidence>